<dbReference type="Proteomes" id="UP000613160">
    <property type="component" value="Unassembled WGS sequence"/>
</dbReference>
<evidence type="ECO:0000256" key="1">
    <source>
        <dbReference type="SAM" id="SignalP"/>
    </source>
</evidence>
<comment type="caution">
    <text evidence="3">The sequence shown here is derived from an EMBL/GenBank/DDBJ whole genome shotgun (WGS) entry which is preliminary data.</text>
</comment>
<gene>
    <name evidence="3" type="ORF">GCM10011335_10210</name>
</gene>
<dbReference type="GO" id="GO:0005509">
    <property type="term" value="F:calcium ion binding"/>
    <property type="evidence" value="ECO:0007669"/>
    <property type="project" value="InterPro"/>
</dbReference>
<dbReference type="AlphaFoldDB" id="A0A917D8S7"/>
<dbReference type="Pfam" id="PF13499">
    <property type="entry name" value="EF-hand_7"/>
    <property type="match status" value="1"/>
</dbReference>
<organism evidence="3 4">
    <name type="scientific">Aureimonas glaciei</name>
    <dbReference type="NCBI Taxonomy" id="1776957"/>
    <lineage>
        <taxon>Bacteria</taxon>
        <taxon>Pseudomonadati</taxon>
        <taxon>Pseudomonadota</taxon>
        <taxon>Alphaproteobacteria</taxon>
        <taxon>Hyphomicrobiales</taxon>
        <taxon>Aurantimonadaceae</taxon>
        <taxon>Aureimonas</taxon>
    </lineage>
</organism>
<sequence length="144" mass="15587">MTRLCLATTLATLAALSIGAGTAAAGPLQGRLLQHLDTNQDGGVDRGEFETAMANRFVRLDANRDGALDSDEIEIARERVARRLDAAMTVAENRMEKRDANGDGKISRAEFVRVPALFDLADKDRDGRLDKDELAAARDAFGSR</sequence>
<feature type="chain" id="PRO_5036724911" description="EF-hand domain-containing protein" evidence="1">
    <location>
        <begin position="26"/>
        <end position="144"/>
    </location>
</feature>
<dbReference type="EMBL" id="BMJJ01000002">
    <property type="protein sequence ID" value="GGD09294.1"/>
    <property type="molecule type" value="Genomic_DNA"/>
</dbReference>
<keyword evidence="1" id="KW-0732">Signal</keyword>
<dbReference type="Pfam" id="PF13202">
    <property type="entry name" value="EF-hand_5"/>
    <property type="match status" value="1"/>
</dbReference>
<dbReference type="PROSITE" id="PS00018">
    <property type="entry name" value="EF_HAND_1"/>
    <property type="match status" value="2"/>
</dbReference>
<dbReference type="SMART" id="SM00054">
    <property type="entry name" value="EFh"/>
    <property type="match status" value="2"/>
</dbReference>
<reference evidence="3" key="1">
    <citation type="journal article" date="2014" name="Int. J. Syst. Evol. Microbiol.">
        <title>Complete genome sequence of Corynebacterium casei LMG S-19264T (=DSM 44701T), isolated from a smear-ripened cheese.</title>
        <authorList>
            <consortium name="US DOE Joint Genome Institute (JGI-PGF)"/>
            <person name="Walter F."/>
            <person name="Albersmeier A."/>
            <person name="Kalinowski J."/>
            <person name="Ruckert C."/>
        </authorList>
    </citation>
    <scope>NUCLEOTIDE SEQUENCE</scope>
    <source>
        <strain evidence="3">CGMCC 1.15493</strain>
    </source>
</reference>
<feature type="signal peptide" evidence="1">
    <location>
        <begin position="1"/>
        <end position="25"/>
    </location>
</feature>
<evidence type="ECO:0000259" key="2">
    <source>
        <dbReference type="PROSITE" id="PS50222"/>
    </source>
</evidence>
<protein>
    <recommendedName>
        <fullName evidence="2">EF-hand domain-containing protein</fullName>
    </recommendedName>
</protein>
<accession>A0A917D8S7</accession>
<reference evidence="3" key="2">
    <citation type="submission" date="2020-09" db="EMBL/GenBank/DDBJ databases">
        <authorList>
            <person name="Sun Q."/>
            <person name="Zhou Y."/>
        </authorList>
    </citation>
    <scope>NUCLEOTIDE SEQUENCE</scope>
    <source>
        <strain evidence="3">CGMCC 1.15493</strain>
    </source>
</reference>
<dbReference type="Gene3D" id="1.10.238.10">
    <property type="entry name" value="EF-hand"/>
    <property type="match status" value="2"/>
</dbReference>
<name>A0A917D8S7_9HYPH</name>
<evidence type="ECO:0000313" key="4">
    <source>
        <dbReference type="Proteomes" id="UP000613160"/>
    </source>
</evidence>
<dbReference type="InterPro" id="IPR018247">
    <property type="entry name" value="EF_Hand_1_Ca_BS"/>
</dbReference>
<feature type="domain" description="EF-hand" evidence="2">
    <location>
        <begin position="109"/>
        <end position="144"/>
    </location>
</feature>
<dbReference type="InterPro" id="IPR002048">
    <property type="entry name" value="EF_hand_dom"/>
</dbReference>
<keyword evidence="4" id="KW-1185">Reference proteome</keyword>
<dbReference type="InterPro" id="IPR011992">
    <property type="entry name" value="EF-hand-dom_pair"/>
</dbReference>
<dbReference type="RefSeq" id="WP_188849495.1">
    <property type="nucleotide sequence ID" value="NZ_BMJJ01000002.1"/>
</dbReference>
<dbReference type="SUPFAM" id="SSF47473">
    <property type="entry name" value="EF-hand"/>
    <property type="match status" value="1"/>
</dbReference>
<evidence type="ECO:0000313" key="3">
    <source>
        <dbReference type="EMBL" id="GGD09294.1"/>
    </source>
</evidence>
<proteinExistence type="predicted"/>
<dbReference type="PROSITE" id="PS50222">
    <property type="entry name" value="EF_HAND_2"/>
    <property type="match status" value="1"/>
</dbReference>